<dbReference type="EMBL" id="KI669459">
    <property type="protein sequence ID" value="OCF60740.1"/>
    <property type="molecule type" value="Genomic_DNA"/>
</dbReference>
<organism evidence="2 3">
    <name type="scientific">Kwoniella mangroviensis CBS 10435</name>
    <dbReference type="NCBI Taxonomy" id="1331196"/>
    <lineage>
        <taxon>Eukaryota</taxon>
        <taxon>Fungi</taxon>
        <taxon>Dikarya</taxon>
        <taxon>Basidiomycota</taxon>
        <taxon>Agaricomycotina</taxon>
        <taxon>Tremellomycetes</taxon>
        <taxon>Tremellales</taxon>
        <taxon>Cryptococcaceae</taxon>
        <taxon>Kwoniella</taxon>
    </lineage>
</organism>
<dbReference type="Proteomes" id="UP000092583">
    <property type="component" value="Unassembled WGS sequence"/>
</dbReference>
<reference evidence="3" key="2">
    <citation type="submission" date="2013-12" db="EMBL/GenBank/DDBJ databases">
        <title>Evolution of pathogenesis and genome organization in the Tremellales.</title>
        <authorList>
            <person name="Cuomo C."/>
            <person name="Litvintseva A."/>
            <person name="Heitman J."/>
            <person name="Chen Y."/>
            <person name="Sun S."/>
            <person name="Springer D."/>
            <person name="Dromer F."/>
            <person name="Young S."/>
            <person name="Zeng Q."/>
            <person name="Chapman S."/>
            <person name="Gujja S."/>
            <person name="Saif S."/>
            <person name="Birren B."/>
        </authorList>
    </citation>
    <scope>NUCLEOTIDE SEQUENCE [LARGE SCALE GENOMIC DNA]</scope>
    <source>
        <strain evidence="3">CBS 10435</strain>
    </source>
</reference>
<dbReference type="AlphaFoldDB" id="A0A1B9IYY4"/>
<gene>
    <name evidence="2" type="ORF">L486_00380</name>
</gene>
<name>A0A1B9IYY4_9TREE</name>
<accession>A0A1B9IYY4</accession>
<reference evidence="2 3" key="1">
    <citation type="submission" date="2013-07" db="EMBL/GenBank/DDBJ databases">
        <title>The Genome Sequence of Kwoniella mangroviensis CBS10435.</title>
        <authorList>
            <consortium name="The Broad Institute Genome Sequencing Platform"/>
            <person name="Cuomo C."/>
            <person name="Litvintseva A."/>
            <person name="Chen Y."/>
            <person name="Heitman J."/>
            <person name="Sun S."/>
            <person name="Springer D."/>
            <person name="Dromer F."/>
            <person name="Young S.K."/>
            <person name="Zeng Q."/>
            <person name="Gargeya S."/>
            <person name="Fitzgerald M."/>
            <person name="Abouelleil A."/>
            <person name="Alvarado L."/>
            <person name="Berlin A.M."/>
            <person name="Chapman S.B."/>
            <person name="Dewar J."/>
            <person name="Goldberg J."/>
            <person name="Griggs A."/>
            <person name="Gujja S."/>
            <person name="Hansen M."/>
            <person name="Howarth C."/>
            <person name="Imamovic A."/>
            <person name="Larimer J."/>
            <person name="McCowan C."/>
            <person name="Murphy C."/>
            <person name="Pearson M."/>
            <person name="Priest M."/>
            <person name="Roberts A."/>
            <person name="Saif S."/>
            <person name="Shea T."/>
            <person name="Sykes S."/>
            <person name="Wortman J."/>
            <person name="Nusbaum C."/>
            <person name="Birren B."/>
        </authorList>
    </citation>
    <scope>NUCLEOTIDE SEQUENCE [LARGE SCALE GENOMIC DNA]</scope>
    <source>
        <strain evidence="2 3">CBS 10435</strain>
    </source>
</reference>
<sequence>MQLILLLTILAVLVPTFSLPMNLNEPRIIDDQDGGVRTARDIPEPTPTFDGQAANIEATPLFTPTYTKPRY</sequence>
<evidence type="ECO:0000313" key="2">
    <source>
        <dbReference type="EMBL" id="OCF60740.1"/>
    </source>
</evidence>
<feature type="signal peptide" evidence="1">
    <location>
        <begin position="1"/>
        <end position="18"/>
    </location>
</feature>
<protein>
    <submittedName>
        <fullName evidence="2">Uncharacterized protein</fullName>
    </submittedName>
</protein>
<evidence type="ECO:0000256" key="1">
    <source>
        <dbReference type="SAM" id="SignalP"/>
    </source>
</evidence>
<keyword evidence="3" id="KW-1185">Reference proteome</keyword>
<proteinExistence type="predicted"/>
<feature type="chain" id="PRO_5008628996" evidence="1">
    <location>
        <begin position="19"/>
        <end position="71"/>
    </location>
</feature>
<keyword evidence="1" id="KW-0732">Signal</keyword>
<evidence type="ECO:0000313" key="3">
    <source>
        <dbReference type="Proteomes" id="UP000092583"/>
    </source>
</evidence>